<dbReference type="Proteomes" id="UP001596435">
    <property type="component" value="Unassembled WGS sequence"/>
</dbReference>
<dbReference type="PANTHER" id="PTHR30137:SF6">
    <property type="entry name" value="LUCIFERASE-LIKE MONOOXYGENASE"/>
    <property type="match status" value="1"/>
</dbReference>
<dbReference type="GO" id="GO:0016491">
    <property type="term" value="F:oxidoreductase activity"/>
    <property type="evidence" value="ECO:0007669"/>
    <property type="project" value="UniProtKB-KW"/>
</dbReference>
<reference evidence="5" key="1">
    <citation type="journal article" date="2019" name="Int. J. Syst. Evol. Microbiol.">
        <title>The Global Catalogue of Microorganisms (GCM) 10K type strain sequencing project: providing services to taxonomists for standard genome sequencing and annotation.</title>
        <authorList>
            <consortium name="The Broad Institute Genomics Platform"/>
            <consortium name="The Broad Institute Genome Sequencing Center for Infectious Disease"/>
            <person name="Wu L."/>
            <person name="Ma J."/>
        </authorList>
    </citation>
    <scope>NUCLEOTIDE SEQUENCE [LARGE SCALE GENOMIC DNA]</scope>
    <source>
        <strain evidence="5">CGMCC 1.12859</strain>
    </source>
</reference>
<proteinExistence type="predicted"/>
<feature type="domain" description="Luciferase-like" evidence="3">
    <location>
        <begin position="62"/>
        <end position="361"/>
    </location>
</feature>
<accession>A0ABW2G4H4</accession>
<comment type="similarity">
    <text evidence="1">To bacterial alkanal monooxygenase alpha and beta chains.</text>
</comment>
<sequence length="392" mass="40747">MTSQDQRTGDAEDGATGTGVTSNPGAGADVTGDDGTSTRGTAAGARDDVRGRISGTAPAPLSILDLATVGNGYTPGEALAATTELARGAEAWGYHRFWVAEHHGMPGVASSNPAVLLAHLGANTRTLRLGSGGVMLPNHAPLAIAEQFGLLEALHPGRIDLGLGRAPGTDQATARALRRGLADGADDFPQQLAELTHFLDGDFPDGHPYARLRAVPQGESRPPIWLLGSSGFSARLAGSLGLPFAFAHHFSAANTVPALDLYRSSFRPSAVLDAPYALIGVSAVAADGEPEALRLARSAGLAMLRLRQGRPGPIPTPEEAAVHPYTAVEADFLESWLGNVVLGSPGQVADGLEALRKRVGADELMVTSHIHGHEARQRSYRLIAEAYGLTGR</sequence>
<name>A0ABW2G4H4_9ACTN</name>
<dbReference type="InterPro" id="IPR011251">
    <property type="entry name" value="Luciferase-like_dom"/>
</dbReference>
<dbReference type="RefSeq" id="WP_380232298.1">
    <property type="nucleotide sequence ID" value="NZ_JBHSVH010000002.1"/>
</dbReference>
<dbReference type="EC" id="1.-.-.-" evidence="4"/>
<evidence type="ECO:0000259" key="3">
    <source>
        <dbReference type="Pfam" id="PF00296"/>
    </source>
</evidence>
<keyword evidence="4" id="KW-0560">Oxidoreductase</keyword>
<dbReference type="InterPro" id="IPR019949">
    <property type="entry name" value="CmoO-like"/>
</dbReference>
<keyword evidence="5" id="KW-1185">Reference proteome</keyword>
<evidence type="ECO:0000256" key="2">
    <source>
        <dbReference type="SAM" id="MobiDB-lite"/>
    </source>
</evidence>
<evidence type="ECO:0000313" key="4">
    <source>
        <dbReference type="EMBL" id="MFC7183312.1"/>
    </source>
</evidence>
<dbReference type="InterPro" id="IPR050766">
    <property type="entry name" value="Bact_Lucif_Oxidored"/>
</dbReference>
<protein>
    <submittedName>
        <fullName evidence="4">LLM class flavin-dependent oxidoreductase</fullName>
        <ecNumber evidence="4">1.-.-.-</ecNumber>
    </submittedName>
</protein>
<feature type="compositionally biased region" description="Low complexity" evidence="2">
    <location>
        <begin position="14"/>
        <end position="35"/>
    </location>
</feature>
<dbReference type="NCBIfam" id="TIGR03558">
    <property type="entry name" value="oxido_grp_1"/>
    <property type="match status" value="1"/>
</dbReference>
<dbReference type="CDD" id="cd00347">
    <property type="entry name" value="Flavin_utilizing_monoxygenases"/>
    <property type="match status" value="1"/>
</dbReference>
<feature type="region of interest" description="Disordered" evidence="2">
    <location>
        <begin position="1"/>
        <end position="54"/>
    </location>
</feature>
<dbReference type="PANTHER" id="PTHR30137">
    <property type="entry name" value="LUCIFERASE-LIKE MONOOXYGENASE"/>
    <property type="match status" value="1"/>
</dbReference>
<dbReference type="InterPro" id="IPR036661">
    <property type="entry name" value="Luciferase-like_sf"/>
</dbReference>
<gene>
    <name evidence="4" type="ORF">ACFQMG_27580</name>
</gene>
<dbReference type="EMBL" id="JBHTAJ010000065">
    <property type="protein sequence ID" value="MFC7183312.1"/>
    <property type="molecule type" value="Genomic_DNA"/>
</dbReference>
<comment type="caution">
    <text evidence="4">The sequence shown here is derived from an EMBL/GenBank/DDBJ whole genome shotgun (WGS) entry which is preliminary data.</text>
</comment>
<dbReference type="Pfam" id="PF00296">
    <property type="entry name" value="Bac_luciferase"/>
    <property type="match status" value="1"/>
</dbReference>
<organism evidence="4 5">
    <name type="scientific">Kitasatospora paranensis</name>
    <dbReference type="NCBI Taxonomy" id="258053"/>
    <lineage>
        <taxon>Bacteria</taxon>
        <taxon>Bacillati</taxon>
        <taxon>Actinomycetota</taxon>
        <taxon>Actinomycetes</taxon>
        <taxon>Kitasatosporales</taxon>
        <taxon>Streptomycetaceae</taxon>
        <taxon>Kitasatospora</taxon>
    </lineage>
</organism>
<dbReference type="SUPFAM" id="SSF51679">
    <property type="entry name" value="Bacterial luciferase-like"/>
    <property type="match status" value="1"/>
</dbReference>
<evidence type="ECO:0000313" key="5">
    <source>
        <dbReference type="Proteomes" id="UP001596435"/>
    </source>
</evidence>
<dbReference type="Gene3D" id="3.20.20.30">
    <property type="entry name" value="Luciferase-like domain"/>
    <property type="match status" value="1"/>
</dbReference>
<evidence type="ECO:0000256" key="1">
    <source>
        <dbReference type="ARBA" id="ARBA00007789"/>
    </source>
</evidence>